<feature type="domain" description="PI3K/PI4K catalytic" evidence="9">
    <location>
        <begin position="856"/>
        <end position="1139"/>
    </location>
</feature>
<dbReference type="GO" id="GO:0005737">
    <property type="term" value="C:cytoplasm"/>
    <property type="evidence" value="ECO:0007669"/>
    <property type="project" value="TreeGrafter"/>
</dbReference>
<dbReference type="Gene3D" id="1.25.40.70">
    <property type="entry name" value="Phosphatidylinositol 3-kinase, accessory domain (PIK)"/>
    <property type="match status" value="1"/>
</dbReference>
<dbReference type="GO" id="GO:0005943">
    <property type="term" value="C:phosphatidylinositol 3-kinase complex, class IA"/>
    <property type="evidence" value="ECO:0007669"/>
    <property type="project" value="TreeGrafter"/>
</dbReference>
<dbReference type="InterPro" id="IPR016024">
    <property type="entry name" value="ARM-type_fold"/>
</dbReference>
<dbReference type="InterPro" id="IPR035892">
    <property type="entry name" value="C2_domain_sf"/>
</dbReference>
<comment type="similarity">
    <text evidence="2">Belongs to the PI3/PI4-kinase family. Type III PI4K subfamily.</text>
</comment>
<dbReference type="PROSITE" id="PS00916">
    <property type="entry name" value="PI3_4_KINASE_2"/>
    <property type="match status" value="1"/>
</dbReference>
<dbReference type="InterPro" id="IPR036940">
    <property type="entry name" value="PI3/4_kinase_cat_sf"/>
</dbReference>
<dbReference type="InterPro" id="IPR042236">
    <property type="entry name" value="PI3K_accessory_sf"/>
</dbReference>
<evidence type="ECO:0000259" key="12">
    <source>
        <dbReference type="PROSITE" id="PS51547"/>
    </source>
</evidence>
<dbReference type="SUPFAM" id="SSF48371">
    <property type="entry name" value="ARM repeat"/>
    <property type="match status" value="1"/>
</dbReference>
<dbReference type="PROSITE" id="PS00915">
    <property type="entry name" value="PI3_4_KINASE_1"/>
    <property type="match status" value="1"/>
</dbReference>
<dbReference type="PROSITE" id="PS51547">
    <property type="entry name" value="C2_PI3K"/>
    <property type="match status" value="1"/>
</dbReference>
<protein>
    <recommendedName>
        <fullName evidence="3">phosphatidylinositol 3-kinase</fullName>
        <ecNumber evidence="3">2.7.1.137</ecNumber>
    </recommendedName>
</protein>
<dbReference type="InterPro" id="IPR011009">
    <property type="entry name" value="Kinase-like_dom_sf"/>
</dbReference>
<evidence type="ECO:0000256" key="5">
    <source>
        <dbReference type="ARBA" id="ARBA00022741"/>
    </source>
</evidence>
<comment type="catalytic activity">
    <reaction evidence="1">
        <text>a 1,2-diacyl-sn-glycero-3-phospho-(1D-myo-inositol) + ATP = a 1,2-diacyl-sn-glycero-3-phospho-(1D-myo-inositol-3-phosphate) + ADP + H(+)</text>
        <dbReference type="Rhea" id="RHEA:12709"/>
        <dbReference type="ChEBI" id="CHEBI:15378"/>
        <dbReference type="ChEBI" id="CHEBI:30616"/>
        <dbReference type="ChEBI" id="CHEBI:57880"/>
        <dbReference type="ChEBI" id="CHEBI:58088"/>
        <dbReference type="ChEBI" id="CHEBI:456216"/>
        <dbReference type="EC" id="2.7.1.137"/>
    </reaction>
</comment>
<dbReference type="Pfam" id="PF00792">
    <property type="entry name" value="PI3K_C2"/>
    <property type="match status" value="1"/>
</dbReference>
<feature type="domain" description="C2 PI3K-type" evidence="12">
    <location>
        <begin position="411"/>
        <end position="581"/>
    </location>
</feature>
<dbReference type="InterPro" id="IPR015433">
    <property type="entry name" value="PI3/4_kinase"/>
</dbReference>
<evidence type="ECO:0000256" key="8">
    <source>
        <dbReference type="SAM" id="MobiDB-lite"/>
    </source>
</evidence>
<dbReference type="GO" id="GO:0005944">
    <property type="term" value="C:phosphatidylinositol 3-kinase complex, class IB"/>
    <property type="evidence" value="ECO:0007669"/>
    <property type="project" value="TreeGrafter"/>
</dbReference>
<dbReference type="SMART" id="SM00146">
    <property type="entry name" value="PI3Kc"/>
    <property type="match status" value="1"/>
</dbReference>
<dbReference type="AlphaFoldDB" id="A0A6F9DPB9"/>
<evidence type="ECO:0000256" key="1">
    <source>
        <dbReference type="ARBA" id="ARBA00001498"/>
    </source>
</evidence>
<dbReference type="InterPro" id="IPR000403">
    <property type="entry name" value="PI3/4_kinase_cat_dom"/>
</dbReference>
<keyword evidence="5" id="KW-0547">Nucleotide-binding</keyword>
<dbReference type="SMART" id="SM00144">
    <property type="entry name" value="PI3K_rbd"/>
    <property type="match status" value="1"/>
</dbReference>
<evidence type="ECO:0000256" key="2">
    <source>
        <dbReference type="ARBA" id="ARBA00006209"/>
    </source>
</evidence>
<feature type="compositionally biased region" description="Polar residues" evidence="8">
    <location>
        <begin position="28"/>
        <end position="38"/>
    </location>
</feature>
<dbReference type="Gene3D" id="3.10.20.770">
    <property type="match status" value="1"/>
</dbReference>
<proteinExistence type="evidence at transcript level"/>
<dbReference type="EC" id="2.7.1.137" evidence="3"/>
<accession>A0A6F9DPB9</accession>
<dbReference type="InterPro" id="IPR029071">
    <property type="entry name" value="Ubiquitin-like_domsf"/>
</dbReference>
<dbReference type="InterPro" id="IPR001263">
    <property type="entry name" value="PI3K_accessory_dom"/>
</dbReference>
<dbReference type="SUPFAM" id="SSF49562">
    <property type="entry name" value="C2 domain (Calcium/lipid-binding domain, CaLB)"/>
    <property type="match status" value="1"/>
</dbReference>
<gene>
    <name evidence="13" type="primary">Pik3cg</name>
</gene>
<evidence type="ECO:0000256" key="4">
    <source>
        <dbReference type="ARBA" id="ARBA00022679"/>
    </source>
</evidence>
<feature type="domain" description="PIK helical" evidence="10">
    <location>
        <begin position="609"/>
        <end position="785"/>
    </location>
</feature>
<dbReference type="Gene3D" id="2.60.40.150">
    <property type="entry name" value="C2 domain"/>
    <property type="match status" value="1"/>
</dbReference>
<evidence type="ECO:0000259" key="9">
    <source>
        <dbReference type="PROSITE" id="PS50290"/>
    </source>
</evidence>
<keyword evidence="7" id="KW-0067">ATP-binding</keyword>
<feature type="region of interest" description="Disordered" evidence="8">
    <location>
        <begin position="1"/>
        <end position="56"/>
    </location>
</feature>
<dbReference type="SMART" id="SM00145">
    <property type="entry name" value="PI3Ka"/>
    <property type="match status" value="1"/>
</dbReference>
<dbReference type="Pfam" id="PF00454">
    <property type="entry name" value="PI3_PI4_kinase"/>
    <property type="match status" value="1"/>
</dbReference>
<feature type="region of interest" description="Disordered" evidence="8">
    <location>
        <begin position="598"/>
        <end position="619"/>
    </location>
</feature>
<dbReference type="EMBL" id="LR789018">
    <property type="protein sequence ID" value="CAB3264880.1"/>
    <property type="molecule type" value="mRNA"/>
</dbReference>
<dbReference type="SUPFAM" id="SSF56112">
    <property type="entry name" value="Protein kinase-like (PK-like)"/>
    <property type="match status" value="1"/>
</dbReference>
<dbReference type="PROSITE" id="PS51545">
    <property type="entry name" value="PIK_HELICAL"/>
    <property type="match status" value="1"/>
</dbReference>
<dbReference type="InterPro" id="IPR000341">
    <property type="entry name" value="PI3K_Ras-bd_dom"/>
</dbReference>
<dbReference type="PANTHER" id="PTHR10048">
    <property type="entry name" value="PHOSPHATIDYLINOSITOL KINASE"/>
    <property type="match status" value="1"/>
</dbReference>
<keyword evidence="6 13" id="KW-0418">Kinase</keyword>
<reference evidence="13" key="1">
    <citation type="submission" date="2020-04" db="EMBL/GenBank/DDBJ databases">
        <authorList>
            <person name="Neveu A P."/>
        </authorList>
    </citation>
    <scope>NUCLEOTIDE SEQUENCE</scope>
    <source>
        <tissue evidence="13">Whole embryo</tissue>
    </source>
</reference>
<evidence type="ECO:0000256" key="7">
    <source>
        <dbReference type="ARBA" id="ARBA00022840"/>
    </source>
</evidence>
<dbReference type="FunFam" id="3.30.1010.10:FF:000008">
    <property type="entry name" value="Phosphatidylinositol 4,5-bisphosphate 3-kinase catalytic subunit gamma"/>
    <property type="match status" value="1"/>
</dbReference>
<evidence type="ECO:0000256" key="3">
    <source>
        <dbReference type="ARBA" id="ARBA00012073"/>
    </source>
</evidence>
<dbReference type="GO" id="GO:0005524">
    <property type="term" value="F:ATP binding"/>
    <property type="evidence" value="ECO:0007669"/>
    <property type="project" value="UniProtKB-KW"/>
</dbReference>
<dbReference type="InterPro" id="IPR018936">
    <property type="entry name" value="PI3/4_kinase_CS"/>
</dbReference>
<keyword evidence="4" id="KW-0808">Transferase</keyword>
<dbReference type="GO" id="GO:0043491">
    <property type="term" value="P:phosphatidylinositol 3-kinase/protein kinase B signal transduction"/>
    <property type="evidence" value="ECO:0007669"/>
    <property type="project" value="TreeGrafter"/>
</dbReference>
<evidence type="ECO:0000259" key="10">
    <source>
        <dbReference type="PROSITE" id="PS51545"/>
    </source>
</evidence>
<dbReference type="FunFam" id="1.10.1070.11:FF:000001">
    <property type="entry name" value="Phosphatidylinositol 4,5-bisphosphate 3-kinase catalytic subunit"/>
    <property type="match status" value="1"/>
</dbReference>
<dbReference type="Pfam" id="PF00613">
    <property type="entry name" value="PI3Ka"/>
    <property type="match status" value="1"/>
</dbReference>
<dbReference type="InterPro" id="IPR045580">
    <property type="entry name" value="PIK3CG_ABD"/>
</dbReference>
<dbReference type="GO" id="GO:0016477">
    <property type="term" value="P:cell migration"/>
    <property type="evidence" value="ECO:0007669"/>
    <property type="project" value="TreeGrafter"/>
</dbReference>
<evidence type="ECO:0000256" key="6">
    <source>
        <dbReference type="ARBA" id="ARBA00022777"/>
    </source>
</evidence>
<dbReference type="GO" id="GO:0048015">
    <property type="term" value="P:phosphatidylinositol-mediated signaling"/>
    <property type="evidence" value="ECO:0007669"/>
    <property type="project" value="TreeGrafter"/>
</dbReference>
<feature type="domain" description="PI3K-RBD" evidence="11">
    <location>
        <begin position="265"/>
        <end position="359"/>
    </location>
</feature>
<dbReference type="PROSITE" id="PS50290">
    <property type="entry name" value="PI3_4_KINASE_3"/>
    <property type="match status" value="1"/>
</dbReference>
<evidence type="ECO:0000313" key="13">
    <source>
        <dbReference type="EMBL" id="CAB3264880.1"/>
    </source>
</evidence>
<dbReference type="Gene3D" id="3.30.1010.10">
    <property type="entry name" value="Phosphatidylinositol 3-kinase Catalytic Subunit, Chain A, domain 4"/>
    <property type="match status" value="1"/>
</dbReference>
<dbReference type="Gene3D" id="1.10.1070.11">
    <property type="entry name" value="Phosphatidylinositol 3-/4-kinase, catalytic domain"/>
    <property type="match status" value="1"/>
</dbReference>
<organism evidence="13">
    <name type="scientific">Phallusia mammillata</name>
    <dbReference type="NCBI Taxonomy" id="59560"/>
    <lineage>
        <taxon>Eukaryota</taxon>
        <taxon>Metazoa</taxon>
        <taxon>Chordata</taxon>
        <taxon>Tunicata</taxon>
        <taxon>Ascidiacea</taxon>
        <taxon>Phlebobranchia</taxon>
        <taxon>Ascidiidae</taxon>
        <taxon>Phallusia</taxon>
    </lineage>
</organism>
<dbReference type="GO" id="GO:0050920">
    <property type="term" value="P:regulation of chemotaxis"/>
    <property type="evidence" value="ECO:0007669"/>
    <property type="project" value="UniProtKB-ARBA"/>
</dbReference>
<dbReference type="SMART" id="SM00142">
    <property type="entry name" value="PI3K_C2"/>
    <property type="match status" value="1"/>
</dbReference>
<evidence type="ECO:0000259" key="11">
    <source>
        <dbReference type="PROSITE" id="PS51546"/>
    </source>
</evidence>
<dbReference type="InterPro" id="IPR002420">
    <property type="entry name" value="PI3K-type_C2_dom"/>
</dbReference>
<dbReference type="PANTHER" id="PTHR10048:SF34">
    <property type="entry name" value="PHOSPHATIDYLINOSITOL 4,5-BISPHOSPHATE 3-KINASE CATALYTIC SUBUNIT GAMMA ISOFORM"/>
    <property type="match status" value="1"/>
</dbReference>
<dbReference type="GO" id="GO:0016303">
    <property type="term" value="F:1-phosphatidylinositol-3-kinase activity"/>
    <property type="evidence" value="ECO:0007669"/>
    <property type="project" value="UniProtKB-EC"/>
</dbReference>
<dbReference type="GO" id="GO:0005886">
    <property type="term" value="C:plasma membrane"/>
    <property type="evidence" value="ECO:0007669"/>
    <property type="project" value="TreeGrafter"/>
</dbReference>
<dbReference type="GO" id="GO:0035005">
    <property type="term" value="F:1-phosphatidylinositol-4-phosphate 3-kinase activity"/>
    <property type="evidence" value="ECO:0007669"/>
    <property type="project" value="TreeGrafter"/>
</dbReference>
<dbReference type="Pfam" id="PF19710">
    <property type="entry name" value="PIK3CG_ABD"/>
    <property type="match status" value="1"/>
</dbReference>
<sequence>MEQKPKYTTLKLPDVEDGEIPSGGEQLPQETQPNNANHQQQDEQQQQQANSSDAVLTVERKSAFRRSRSRLVRRNSFPKVPEGFFSVTRTMSVDFNLPNGEKVSLNCAGNHTVGQIKCEVMDRAREIFPASYEQVWEQDVLLTYTKDDKTYEICDIHQTFQTLRVVNTWIKAGMKGTLDVRFIPNETNEERLFNLKLGSLMGVIWGKYDSFASTRTDDDEVYLTRRKLTNVRRRALRTRLSSCYSMEPSLEYSTIPSHVAANLTDKNVTVCVYGPSKSCSSFSVDITSYPCNIVKEFFDSLTEARREVFGIPEEATANNYVLKVCGLNEYIWGAHEILDFSYVRSCVARRKDPQLALCEPPDESRDIPDAVHDPWYLVDDSTGVTENHQQLTLVGCKKNHTEIVAFSLWDMARKFRLKVVGIDSFSISKDTFATPDEIYVELSLYRGRQRLAEPVVTSPIQFNEDLRWFTWLEFDIKLRNIPKEARINANIIGVFKNSSTRIKAGVKEDVSNGEQQHAILSWANIQLLNHRSVLRTGSHVFKTWPLCMSEDVSVETYTGTTAPNDFAQSTSFAAELYIELDSYMHPVVFPNGGWKTEEANASDAIPEEEEPEPVHGSSEWKKLEEVIQTDPLTELTDDDKKILNKYRSYCKDRTNSLPKVLQSVDAASLDSVVQMHELLAQWSTISVEVALELLDSKYVDQKVRSLAVRTLKSLSNNKLQAYLLQLTQALKFEPYHDSALARFLLTRALLSKRIGHYFFWFLRSEVENLHVSQRYSILLEAYLRGCGQSMIDELSRQTTAVSALQNLSNRLATRMGKSGTGGSKVGDGLKDEISKLALPDRFQAPFDPRISLGRLVVDKSKIMDSKKRPVWLEFANADTSAVSEHFSVIRIIFKQGDDLRQDMLTLQMLSLMGKLWDEEGLDLHLLPYGCMSTGMQVGIIQIVPNATTVAKIQKEFGGLIRGTFKDEVLKKWLERKNPTSEKLEEAVESFMLSCAGYCVATYVLGIGDRHNDNIMVTETGNLFHIDFGHFLGNTKKFYGIQRERVPFVLTPDFAYVMGSEDSPMFQRFKDTCVHAFLVIRRHAALFINLFHMMKSTGIPELNSVRDIRYLQNVLVLDKTEQEAGSHFLAEIAGVLRKNWTVQVNWFVHRFARPGSS</sequence>
<dbReference type="Pfam" id="PF00794">
    <property type="entry name" value="PI3K_rbd"/>
    <property type="match status" value="1"/>
</dbReference>
<dbReference type="SUPFAM" id="SSF54236">
    <property type="entry name" value="Ubiquitin-like"/>
    <property type="match status" value="1"/>
</dbReference>
<dbReference type="GO" id="GO:0032060">
    <property type="term" value="P:bleb assembly"/>
    <property type="evidence" value="ECO:0007669"/>
    <property type="project" value="UniProtKB-ARBA"/>
</dbReference>
<dbReference type="PROSITE" id="PS51546">
    <property type="entry name" value="PI3K_RBD"/>
    <property type="match status" value="1"/>
</dbReference>
<name>A0A6F9DPB9_9ASCI</name>